<organism evidence="10 11">
    <name type="scientific">Abeliophyllum distichum</name>
    <dbReference type="NCBI Taxonomy" id="126358"/>
    <lineage>
        <taxon>Eukaryota</taxon>
        <taxon>Viridiplantae</taxon>
        <taxon>Streptophyta</taxon>
        <taxon>Embryophyta</taxon>
        <taxon>Tracheophyta</taxon>
        <taxon>Spermatophyta</taxon>
        <taxon>Magnoliopsida</taxon>
        <taxon>eudicotyledons</taxon>
        <taxon>Gunneridae</taxon>
        <taxon>Pentapetalae</taxon>
        <taxon>asterids</taxon>
        <taxon>lamiids</taxon>
        <taxon>Lamiales</taxon>
        <taxon>Oleaceae</taxon>
        <taxon>Forsythieae</taxon>
        <taxon>Abeliophyllum</taxon>
    </lineage>
</organism>
<dbReference type="FunFam" id="3.40.1810.10:FF:000005">
    <property type="entry name" value="MADS-box transcription factor 21"/>
    <property type="match status" value="1"/>
</dbReference>
<dbReference type="GO" id="GO:0003677">
    <property type="term" value="F:DNA binding"/>
    <property type="evidence" value="ECO:0007669"/>
    <property type="project" value="UniProtKB-KW"/>
</dbReference>
<dbReference type="Gene3D" id="3.40.1810.10">
    <property type="entry name" value="Transcription factor, MADS-box"/>
    <property type="match status" value="1"/>
</dbReference>
<dbReference type="GO" id="GO:0005634">
    <property type="term" value="C:nucleus"/>
    <property type="evidence" value="ECO:0007669"/>
    <property type="project" value="UniProtKB-SubCell"/>
</dbReference>
<dbReference type="PROSITE" id="PS51297">
    <property type="entry name" value="K_BOX"/>
    <property type="match status" value="1"/>
</dbReference>
<proteinExistence type="predicted"/>
<evidence type="ECO:0000256" key="1">
    <source>
        <dbReference type="ARBA" id="ARBA00004123"/>
    </source>
</evidence>
<comment type="subcellular location">
    <subcellularLocation>
        <location evidence="1">Nucleus</location>
    </subcellularLocation>
</comment>
<evidence type="ECO:0000256" key="5">
    <source>
        <dbReference type="ARBA" id="ARBA00023242"/>
    </source>
</evidence>
<dbReference type="InterPro" id="IPR002100">
    <property type="entry name" value="TF_MADSbox"/>
</dbReference>
<dbReference type="InterPro" id="IPR036879">
    <property type="entry name" value="TF_MADSbox_sf"/>
</dbReference>
<reference evidence="11" key="1">
    <citation type="submission" date="2024-07" db="EMBL/GenBank/DDBJ databases">
        <title>Two chromosome-level genome assemblies of Korean endemic species Abeliophyllum distichum and Forsythia ovata (Oleaceae).</title>
        <authorList>
            <person name="Jang H."/>
        </authorList>
    </citation>
    <scope>NUCLEOTIDE SEQUENCE [LARGE SCALE GENOMIC DNA]</scope>
</reference>
<dbReference type="Pfam" id="PF24804">
    <property type="entry name" value="DUF7705"/>
    <property type="match status" value="1"/>
</dbReference>
<evidence type="ECO:0000259" key="9">
    <source>
        <dbReference type="PROSITE" id="PS51297"/>
    </source>
</evidence>
<keyword evidence="11" id="KW-1185">Reference proteome</keyword>
<evidence type="ECO:0000256" key="2">
    <source>
        <dbReference type="ARBA" id="ARBA00023015"/>
    </source>
</evidence>
<evidence type="ECO:0000259" key="8">
    <source>
        <dbReference type="PROSITE" id="PS50066"/>
    </source>
</evidence>
<accession>A0ABD1NYC1</accession>
<protein>
    <submittedName>
        <fullName evidence="10">Uncharacterized protein</fullName>
    </submittedName>
</protein>
<evidence type="ECO:0000256" key="6">
    <source>
        <dbReference type="ARBA" id="ARBA00037260"/>
    </source>
</evidence>
<dbReference type="Pfam" id="PF00319">
    <property type="entry name" value="SRF-TF"/>
    <property type="match status" value="1"/>
</dbReference>
<dbReference type="PROSITE" id="PS00350">
    <property type="entry name" value="MADS_BOX_1"/>
    <property type="match status" value="1"/>
</dbReference>
<evidence type="ECO:0000313" key="10">
    <source>
        <dbReference type="EMBL" id="KAL2456576.1"/>
    </source>
</evidence>
<comment type="caution">
    <text evidence="10">The sequence shown here is derived from an EMBL/GenBank/DDBJ whole genome shotgun (WGS) entry which is preliminary data.</text>
</comment>
<feature type="domain" description="K-box" evidence="9">
    <location>
        <begin position="591"/>
        <end position="681"/>
    </location>
</feature>
<evidence type="ECO:0000256" key="4">
    <source>
        <dbReference type="ARBA" id="ARBA00023163"/>
    </source>
</evidence>
<evidence type="ECO:0000313" key="11">
    <source>
        <dbReference type="Proteomes" id="UP001604336"/>
    </source>
</evidence>
<dbReference type="PANTHER" id="PTHR33916">
    <property type="entry name" value="EXPANSIN-LIKE EG45 DOMAIN-CONTAINING PROTEIN"/>
    <property type="match status" value="1"/>
</dbReference>
<dbReference type="InterPro" id="IPR056122">
    <property type="entry name" value="DUF7705"/>
</dbReference>
<keyword evidence="2" id="KW-0805">Transcription regulation</keyword>
<dbReference type="CDD" id="cd00265">
    <property type="entry name" value="MADS_MEF2_like"/>
    <property type="match status" value="1"/>
</dbReference>
<keyword evidence="7" id="KW-0175">Coiled coil</keyword>
<evidence type="ECO:0000256" key="7">
    <source>
        <dbReference type="SAM" id="Coils"/>
    </source>
</evidence>
<comment type="function">
    <text evidence="6">Probable transcription factor.</text>
</comment>
<feature type="coiled-coil region" evidence="7">
    <location>
        <begin position="584"/>
        <end position="681"/>
    </location>
</feature>
<dbReference type="AlphaFoldDB" id="A0ABD1NYC1"/>
<dbReference type="PRINTS" id="PR00404">
    <property type="entry name" value="MADSDOMAIN"/>
</dbReference>
<keyword evidence="3" id="KW-0238">DNA-binding</keyword>
<sequence length="728" mass="82456">MKNPNARFGLEAWNFCNEVGIEAPQMGSPRMADCADLYCRLITDTVGSLLVDKRSKCKVHHKVKESDNRLKAGDEFPVGKFKSYGDPDLYAVEKEIYLGSLCEVCDFVEPWYFWMIMLKNGNFDKNTTLCPENGRKVTKIVTDRSFPCFGEGCMNQPLVYHNRSRVIYFGDNASLVGGFYGTYDLDANLSAGIGDNSFFSVSWRKNLSTNSWIVSQKLTTSSKYPWLMLYLRADATKGFNGGYHYSGRGIIRKLLESSNFKVRLTLDVKQGGGPNSQFYLLDIGSCWKNNGDPCDGDVLTDVTRYSEMIINPATTSWCRPDKLVSCPPYHISSTGVIIHRNDTSRFPYSAYHLYCAPGNANHLEKPFDICDPYSNPQAQELVQILPHPEWAVHGYPAKKGDGWIGDSRTWELDVGALSSRLYFYQDPGTKPAKRVWSSINVGTEIYVSPSGANAEWTVSNFDILVPKDSEEGDLGSIAVQSSPECHKNSFGTTVVSRAFSRFCKMGRGKIEIKRIENNTNRQVTFCKRRNGLLKKAYELSILCDAEVALIVFSSRGRVYEYANNCIRTTIDRYKKSTSDSANAYTTQEINAQFYQQESKKLRQQIQMLQSSNRHLMGESLGSLNVKELKQLESRLERGINRIRSKKHELILAETEHLQKREVQLEQENACLRAKVAETERLQQLSMMPSGHDYNAIQAYLARNLQLNLMEEMPPATYPTRDKKILHLG</sequence>
<evidence type="ECO:0000256" key="3">
    <source>
        <dbReference type="ARBA" id="ARBA00023125"/>
    </source>
</evidence>
<dbReference type="Pfam" id="PF01486">
    <property type="entry name" value="K-box"/>
    <property type="match status" value="1"/>
</dbReference>
<dbReference type="PROSITE" id="PS50066">
    <property type="entry name" value="MADS_BOX_2"/>
    <property type="match status" value="1"/>
</dbReference>
<dbReference type="PANTHER" id="PTHR33916:SF1">
    <property type="entry name" value="EXPANSIN-LIKE EG45 DOMAIN-CONTAINING PROTEIN"/>
    <property type="match status" value="1"/>
</dbReference>
<dbReference type="InterPro" id="IPR002487">
    <property type="entry name" value="TF_Kbox"/>
</dbReference>
<dbReference type="SMART" id="SM00432">
    <property type="entry name" value="MADS"/>
    <property type="match status" value="1"/>
</dbReference>
<name>A0ABD1NYC1_9LAMI</name>
<gene>
    <name evidence="10" type="ORF">Adt_46729</name>
</gene>
<feature type="domain" description="MADS-box" evidence="8">
    <location>
        <begin position="505"/>
        <end position="565"/>
    </location>
</feature>
<keyword evidence="5" id="KW-0539">Nucleus</keyword>
<dbReference type="SUPFAM" id="SSF55455">
    <property type="entry name" value="SRF-like"/>
    <property type="match status" value="1"/>
</dbReference>
<keyword evidence="4" id="KW-0804">Transcription</keyword>
<dbReference type="EMBL" id="JBFOLK010000103">
    <property type="protein sequence ID" value="KAL2456576.1"/>
    <property type="molecule type" value="Genomic_DNA"/>
</dbReference>
<dbReference type="Proteomes" id="UP001604336">
    <property type="component" value="Unassembled WGS sequence"/>
</dbReference>
<dbReference type="InterPro" id="IPR033896">
    <property type="entry name" value="MEF2-like_N"/>
</dbReference>